<dbReference type="EMBL" id="AHOR02000076">
    <property type="protein sequence ID" value="EMF79789.1"/>
    <property type="molecule type" value="Genomic_DNA"/>
</dbReference>
<dbReference type="Proteomes" id="UP000011770">
    <property type="component" value="Unassembled WGS sequence"/>
</dbReference>
<name>M3G1H5_9LEPT</name>
<comment type="caution">
    <text evidence="1">The sequence shown here is derived from an EMBL/GenBank/DDBJ whole genome shotgun (WGS) entry which is preliminary data.</text>
</comment>
<proteinExistence type="predicted"/>
<sequence length="44" mass="5275">MHLSLRPFNPIQFRTGKKILDYTESTFPFPNLFKKKIFQLCLES</sequence>
<organism evidence="1 2">
    <name type="scientific">Leptospira weilii serovar Topaz str. LT2116</name>
    <dbReference type="NCBI Taxonomy" id="1088540"/>
    <lineage>
        <taxon>Bacteria</taxon>
        <taxon>Pseudomonadati</taxon>
        <taxon>Spirochaetota</taxon>
        <taxon>Spirochaetia</taxon>
        <taxon>Leptospirales</taxon>
        <taxon>Leptospiraceae</taxon>
        <taxon>Leptospira</taxon>
    </lineage>
</organism>
<gene>
    <name evidence="1" type="ORF">LEP1GSC188_1567</name>
</gene>
<protein>
    <submittedName>
        <fullName evidence="1">Uncharacterized protein</fullName>
    </submittedName>
</protein>
<evidence type="ECO:0000313" key="1">
    <source>
        <dbReference type="EMBL" id="EMF79789.1"/>
    </source>
</evidence>
<dbReference type="AlphaFoldDB" id="M3G1H5"/>
<reference evidence="1 2" key="1">
    <citation type="submission" date="2013-01" db="EMBL/GenBank/DDBJ databases">
        <authorList>
            <person name="Harkins D.M."/>
            <person name="Durkin A.S."/>
            <person name="Brinkac L.M."/>
            <person name="Haft D.H."/>
            <person name="Selengut J.D."/>
            <person name="Sanka R."/>
            <person name="DePew J."/>
            <person name="Purushe J."/>
            <person name="Tulsiani S.M."/>
            <person name="Graham G.C."/>
            <person name="Burns M.-A."/>
            <person name="Dohnt M.F."/>
            <person name="Smythe L.D."/>
            <person name="McKay D.B."/>
            <person name="Craig S.B."/>
            <person name="Vinetz J.M."/>
            <person name="Sutton G.G."/>
            <person name="Nierman W.C."/>
            <person name="Fouts D.E."/>
        </authorList>
    </citation>
    <scope>NUCLEOTIDE SEQUENCE [LARGE SCALE GENOMIC DNA]</scope>
    <source>
        <strain evidence="1 2">LT2116</strain>
    </source>
</reference>
<evidence type="ECO:0000313" key="2">
    <source>
        <dbReference type="Proteomes" id="UP000011770"/>
    </source>
</evidence>
<accession>M3G1H5</accession>